<dbReference type="InterPro" id="IPR004358">
    <property type="entry name" value="Sig_transdc_His_kin-like_C"/>
</dbReference>
<dbReference type="CDD" id="cd00130">
    <property type="entry name" value="PAS"/>
    <property type="match status" value="1"/>
</dbReference>
<evidence type="ECO:0000256" key="3">
    <source>
        <dbReference type="ARBA" id="ARBA00022553"/>
    </source>
</evidence>
<keyword evidence="5" id="KW-0547">Nucleotide-binding</keyword>
<name>A0A5J4J8L5_9BACI</name>
<dbReference type="InterPro" id="IPR000014">
    <property type="entry name" value="PAS"/>
</dbReference>
<dbReference type="Gene3D" id="3.30.450.20">
    <property type="entry name" value="PAS domain"/>
    <property type="match status" value="1"/>
</dbReference>
<evidence type="ECO:0000256" key="6">
    <source>
        <dbReference type="ARBA" id="ARBA00022777"/>
    </source>
</evidence>
<dbReference type="GO" id="GO:0000155">
    <property type="term" value="F:phosphorelay sensor kinase activity"/>
    <property type="evidence" value="ECO:0007669"/>
    <property type="project" value="InterPro"/>
</dbReference>
<dbReference type="SMART" id="SM00387">
    <property type="entry name" value="HATPase_c"/>
    <property type="match status" value="1"/>
</dbReference>
<evidence type="ECO:0000256" key="5">
    <source>
        <dbReference type="ARBA" id="ARBA00022741"/>
    </source>
</evidence>
<keyword evidence="6" id="KW-0418">Kinase</keyword>
<evidence type="ECO:0000313" key="10">
    <source>
        <dbReference type="EMBL" id="GER71212.1"/>
    </source>
</evidence>
<dbReference type="InterPro" id="IPR036097">
    <property type="entry name" value="HisK_dim/P_sf"/>
</dbReference>
<keyword evidence="3" id="KW-0597">Phosphoprotein</keyword>
<dbReference type="EMBL" id="BKZQ01000039">
    <property type="protein sequence ID" value="GER71212.1"/>
    <property type="molecule type" value="Genomic_DNA"/>
</dbReference>
<sequence length="352" mass="39642">MCDGKVHYDFMDLPLQFHLFNAVIGRDGILKSITPNMQAVTGFDLDDWIGKPYSSFIHQDDIGKLTGLLHKNEEEMGMVMYRLKTKTDDYKWVESTYAVFKDSNFGGTPHIHLLTKDMTIVKELYDYLISSEKLSMIGQLAAGIAHEIRNPLTSIKGFLQLMQAGVIDTNHYLDIMQNEIERIEMISGELLFLGRPKKSELKIHCIQKLLEEVLVLMETQSNDKNIQIETIFPSQPVYIRCDDSKMKQVFVNLIKNGMEAMENGGTLTVEVSALPENCICISVRDEGIGIPPEKIGKIGQPFYTTKERGNGLGLMVCYQIVQEHQGKISVESELGKGTVFTIMLPWVKAGGL</sequence>
<comment type="catalytic activity">
    <reaction evidence="1">
        <text>ATP + protein L-histidine = ADP + protein N-phospho-L-histidine.</text>
        <dbReference type="EC" id="2.7.13.3"/>
    </reaction>
</comment>
<evidence type="ECO:0000256" key="1">
    <source>
        <dbReference type="ARBA" id="ARBA00000085"/>
    </source>
</evidence>
<protein>
    <recommendedName>
        <fullName evidence="2">histidine kinase</fullName>
        <ecNumber evidence="2">2.7.13.3</ecNumber>
    </recommendedName>
</protein>
<evidence type="ECO:0000256" key="2">
    <source>
        <dbReference type="ARBA" id="ARBA00012438"/>
    </source>
</evidence>
<evidence type="ECO:0000313" key="11">
    <source>
        <dbReference type="Proteomes" id="UP000391919"/>
    </source>
</evidence>
<keyword evidence="8" id="KW-0902">Two-component regulatory system</keyword>
<dbReference type="SUPFAM" id="SSF55874">
    <property type="entry name" value="ATPase domain of HSP90 chaperone/DNA topoisomerase II/histidine kinase"/>
    <property type="match status" value="1"/>
</dbReference>
<evidence type="ECO:0000256" key="4">
    <source>
        <dbReference type="ARBA" id="ARBA00022679"/>
    </source>
</evidence>
<dbReference type="SMART" id="SM00388">
    <property type="entry name" value="HisKA"/>
    <property type="match status" value="1"/>
</dbReference>
<keyword evidence="7" id="KW-0067">ATP-binding</keyword>
<dbReference type="RefSeq" id="WP_151681424.1">
    <property type="nucleotide sequence ID" value="NZ_BKZP01000033.1"/>
</dbReference>
<organism evidence="10 11">
    <name type="scientific">Weizmannia acidilactici</name>
    <dbReference type="NCBI Taxonomy" id="2607726"/>
    <lineage>
        <taxon>Bacteria</taxon>
        <taxon>Bacillati</taxon>
        <taxon>Bacillota</taxon>
        <taxon>Bacilli</taxon>
        <taxon>Bacillales</taxon>
        <taxon>Bacillaceae</taxon>
        <taxon>Heyndrickxia</taxon>
    </lineage>
</organism>
<dbReference type="CDD" id="cd00082">
    <property type="entry name" value="HisKA"/>
    <property type="match status" value="1"/>
</dbReference>
<dbReference type="Gene3D" id="1.10.287.130">
    <property type="match status" value="1"/>
</dbReference>
<dbReference type="InterPro" id="IPR036890">
    <property type="entry name" value="HATPase_C_sf"/>
</dbReference>
<dbReference type="SUPFAM" id="SSF47384">
    <property type="entry name" value="Homodimeric domain of signal transducing histidine kinase"/>
    <property type="match status" value="1"/>
</dbReference>
<dbReference type="PROSITE" id="PS50109">
    <property type="entry name" value="HIS_KIN"/>
    <property type="match status" value="1"/>
</dbReference>
<dbReference type="Gene3D" id="3.30.565.10">
    <property type="entry name" value="Histidine kinase-like ATPase, C-terminal domain"/>
    <property type="match status" value="1"/>
</dbReference>
<dbReference type="InterPro" id="IPR003661">
    <property type="entry name" value="HisK_dim/P_dom"/>
</dbReference>
<dbReference type="Pfam" id="PF08447">
    <property type="entry name" value="PAS_3"/>
    <property type="match status" value="1"/>
</dbReference>
<keyword evidence="4" id="KW-0808">Transferase</keyword>
<proteinExistence type="predicted"/>
<evidence type="ECO:0000256" key="7">
    <source>
        <dbReference type="ARBA" id="ARBA00022840"/>
    </source>
</evidence>
<keyword evidence="11" id="KW-1185">Reference proteome</keyword>
<dbReference type="EC" id="2.7.13.3" evidence="2"/>
<evidence type="ECO:0000259" key="9">
    <source>
        <dbReference type="PROSITE" id="PS50109"/>
    </source>
</evidence>
<dbReference type="InterPro" id="IPR013655">
    <property type="entry name" value="PAS_fold_3"/>
</dbReference>
<dbReference type="Pfam" id="PF00512">
    <property type="entry name" value="HisKA"/>
    <property type="match status" value="1"/>
</dbReference>
<feature type="domain" description="Histidine kinase" evidence="9">
    <location>
        <begin position="143"/>
        <end position="348"/>
    </location>
</feature>
<dbReference type="PANTHER" id="PTHR43065">
    <property type="entry name" value="SENSOR HISTIDINE KINASE"/>
    <property type="match status" value="1"/>
</dbReference>
<dbReference type="InterPro" id="IPR035965">
    <property type="entry name" value="PAS-like_dom_sf"/>
</dbReference>
<gene>
    <name evidence="10" type="ORF">BpJC7_25150</name>
</gene>
<dbReference type="InterPro" id="IPR005467">
    <property type="entry name" value="His_kinase_dom"/>
</dbReference>
<accession>A0A5J4J8L5</accession>
<dbReference type="Proteomes" id="UP000391919">
    <property type="component" value="Unassembled WGS sequence"/>
</dbReference>
<evidence type="ECO:0000256" key="8">
    <source>
        <dbReference type="ARBA" id="ARBA00023012"/>
    </source>
</evidence>
<dbReference type="Pfam" id="PF02518">
    <property type="entry name" value="HATPase_c"/>
    <property type="match status" value="1"/>
</dbReference>
<dbReference type="PANTHER" id="PTHR43065:SF34">
    <property type="entry name" value="SPORULATION KINASE A"/>
    <property type="match status" value="1"/>
</dbReference>
<comment type="caution">
    <text evidence="10">The sequence shown here is derived from an EMBL/GenBank/DDBJ whole genome shotgun (WGS) entry which is preliminary data.</text>
</comment>
<dbReference type="SUPFAM" id="SSF55785">
    <property type="entry name" value="PYP-like sensor domain (PAS domain)"/>
    <property type="match status" value="1"/>
</dbReference>
<dbReference type="AlphaFoldDB" id="A0A5J4J8L5"/>
<dbReference type="InterPro" id="IPR003594">
    <property type="entry name" value="HATPase_dom"/>
</dbReference>
<dbReference type="PRINTS" id="PR00344">
    <property type="entry name" value="BCTRLSENSOR"/>
</dbReference>
<reference evidence="10 11" key="1">
    <citation type="submission" date="2019-09" db="EMBL/GenBank/DDBJ databases">
        <title>Draft genome sequence of Bacillus sp. JC-7.</title>
        <authorList>
            <person name="Tanaka N."/>
            <person name="Shiwa Y."/>
            <person name="Fujita N."/>
            <person name="Tanasupawat S."/>
        </authorList>
    </citation>
    <scope>NUCLEOTIDE SEQUENCE [LARGE SCALE GENOMIC DNA]</scope>
    <source>
        <strain evidence="10 11">JC-7</strain>
    </source>
</reference>
<dbReference type="GO" id="GO:0005524">
    <property type="term" value="F:ATP binding"/>
    <property type="evidence" value="ECO:0007669"/>
    <property type="project" value="UniProtKB-KW"/>
</dbReference>